<reference evidence="1" key="1">
    <citation type="submission" date="2020-08" db="EMBL/GenBank/DDBJ databases">
        <title>Novel species isolated from subtropical streams in China.</title>
        <authorList>
            <person name="Lu H."/>
        </authorList>
    </citation>
    <scope>NUCLEOTIDE SEQUENCE</scope>
    <source>
        <strain evidence="1">LX22W</strain>
    </source>
</reference>
<dbReference type="EMBL" id="JACOFZ010000004">
    <property type="protein sequence ID" value="MBC3882155.1"/>
    <property type="molecule type" value="Genomic_DNA"/>
</dbReference>
<name>A0A923HRU6_9BURK</name>
<organism evidence="1 2">
    <name type="scientific">Undibacterium nitidum</name>
    <dbReference type="NCBI Taxonomy" id="2762298"/>
    <lineage>
        <taxon>Bacteria</taxon>
        <taxon>Pseudomonadati</taxon>
        <taxon>Pseudomonadota</taxon>
        <taxon>Betaproteobacteria</taxon>
        <taxon>Burkholderiales</taxon>
        <taxon>Oxalobacteraceae</taxon>
        <taxon>Undibacterium</taxon>
    </lineage>
</organism>
<sequence>MRKIASLRNPILGCVRCILYSGADGVYVFPCATDEDGSATGDYWFESIEDAEKFCKDEYGINGVDWKDVSDPLPGCQHDWLMPVRVKGREEGHPDWSTFERLEDGKWISFSANQENNAE</sequence>
<dbReference type="RefSeq" id="WP_186916764.1">
    <property type="nucleotide sequence ID" value="NZ_JACOFZ010000004.1"/>
</dbReference>
<dbReference type="AlphaFoldDB" id="A0A923HRU6"/>
<evidence type="ECO:0000313" key="2">
    <source>
        <dbReference type="Proteomes" id="UP000627446"/>
    </source>
</evidence>
<accession>A0A923HRU6</accession>
<protein>
    <submittedName>
        <fullName evidence="1">Uncharacterized protein</fullName>
    </submittedName>
</protein>
<proteinExistence type="predicted"/>
<evidence type="ECO:0000313" key="1">
    <source>
        <dbReference type="EMBL" id="MBC3882155.1"/>
    </source>
</evidence>
<keyword evidence="2" id="KW-1185">Reference proteome</keyword>
<dbReference type="Proteomes" id="UP000627446">
    <property type="component" value="Unassembled WGS sequence"/>
</dbReference>
<gene>
    <name evidence="1" type="ORF">H8K36_12255</name>
</gene>
<comment type="caution">
    <text evidence="1">The sequence shown here is derived from an EMBL/GenBank/DDBJ whole genome shotgun (WGS) entry which is preliminary data.</text>
</comment>